<gene>
    <name evidence="1" type="ORF">LMANV2_50030</name>
</gene>
<evidence type="ECO:0000313" key="2">
    <source>
        <dbReference type="Proteomes" id="UP000234460"/>
    </source>
</evidence>
<sequence>MRSAGIQPFYNKLIKMIEPAYFKILLNNCKTKYQYFILKQGFALTQFYRYR</sequence>
<reference evidence="1 2" key="1">
    <citation type="submission" date="2017-11" db="EMBL/GenBank/DDBJ databases">
        <authorList>
            <person name="Lechat P."/>
        </authorList>
    </citation>
    <scope>NUCLEOTIDE SEQUENCE [LARGE SCALE GENOMIC DNA]</scope>
    <source>
        <strain evidence="1">L495</strain>
    </source>
</reference>
<dbReference type="Proteomes" id="UP000234460">
    <property type="component" value="Chromosome LMANV2"/>
</dbReference>
<name>A0AAQ1SPM6_LEPIR</name>
<proteinExistence type="predicted"/>
<organism evidence="1 2">
    <name type="scientific">Leptospira interrogans serovar Manilae</name>
    <dbReference type="NCBI Taxonomy" id="214675"/>
    <lineage>
        <taxon>Bacteria</taxon>
        <taxon>Pseudomonadati</taxon>
        <taxon>Spirochaetota</taxon>
        <taxon>Spirochaetia</taxon>
        <taxon>Leptospirales</taxon>
        <taxon>Leptospiraceae</taxon>
        <taxon>Leptospira</taxon>
    </lineage>
</organism>
<dbReference type="EMBL" id="OEJX01000045">
    <property type="protein sequence ID" value="SOR62665.1"/>
    <property type="molecule type" value="Genomic_DNA"/>
</dbReference>
<dbReference type="AlphaFoldDB" id="A0AAQ1SPM6"/>
<comment type="caution">
    <text evidence="1">The sequence shown here is derived from an EMBL/GenBank/DDBJ whole genome shotgun (WGS) entry which is preliminary data.</text>
</comment>
<protein>
    <submittedName>
        <fullName evidence="1">Uncharacterized protein</fullName>
    </submittedName>
</protein>
<evidence type="ECO:0000313" key="1">
    <source>
        <dbReference type="EMBL" id="SOR62665.1"/>
    </source>
</evidence>
<accession>A0AAQ1SPM6</accession>